<dbReference type="SUPFAM" id="SSF54523">
    <property type="entry name" value="Pili subunits"/>
    <property type="match status" value="1"/>
</dbReference>
<dbReference type="NCBIfam" id="TIGR02532">
    <property type="entry name" value="IV_pilin_GFxxxE"/>
    <property type="match status" value="1"/>
</dbReference>
<dbReference type="Pfam" id="PF07596">
    <property type="entry name" value="SBP_bac_10"/>
    <property type="match status" value="1"/>
</dbReference>
<dbReference type="InterPro" id="IPR011453">
    <property type="entry name" value="DUF1559"/>
</dbReference>
<dbReference type="InterPro" id="IPR045584">
    <property type="entry name" value="Pilin-like"/>
</dbReference>
<accession>A0A517VU51</accession>
<evidence type="ECO:0000313" key="3">
    <source>
        <dbReference type="EMBL" id="QDT96538.1"/>
    </source>
</evidence>
<feature type="domain" description="DUF1559" evidence="2">
    <location>
        <begin position="54"/>
        <end position="332"/>
    </location>
</feature>
<dbReference type="PANTHER" id="PTHR30093">
    <property type="entry name" value="GENERAL SECRETION PATHWAY PROTEIN G"/>
    <property type="match status" value="1"/>
</dbReference>
<evidence type="ECO:0000256" key="1">
    <source>
        <dbReference type="SAM" id="Phobius"/>
    </source>
</evidence>
<name>A0A517VU51_9PLAN</name>
<gene>
    <name evidence="3" type="ORF">V144x_19960</name>
</gene>
<evidence type="ECO:0000313" key="4">
    <source>
        <dbReference type="Proteomes" id="UP000318704"/>
    </source>
</evidence>
<dbReference type="PROSITE" id="PS00409">
    <property type="entry name" value="PROKAR_NTER_METHYL"/>
    <property type="match status" value="1"/>
</dbReference>
<dbReference type="KEGG" id="gaw:V144x_19960"/>
<keyword evidence="1" id="KW-1133">Transmembrane helix</keyword>
<dbReference type="RefSeq" id="WP_144984842.1">
    <property type="nucleotide sequence ID" value="NZ_CP037920.1"/>
</dbReference>
<reference evidence="3 4" key="1">
    <citation type="submission" date="2019-03" db="EMBL/GenBank/DDBJ databases">
        <title>Deep-cultivation of Planctomycetes and their phenomic and genomic characterization uncovers novel biology.</title>
        <authorList>
            <person name="Wiegand S."/>
            <person name="Jogler M."/>
            <person name="Boedeker C."/>
            <person name="Pinto D."/>
            <person name="Vollmers J."/>
            <person name="Rivas-Marin E."/>
            <person name="Kohn T."/>
            <person name="Peeters S.H."/>
            <person name="Heuer A."/>
            <person name="Rast P."/>
            <person name="Oberbeckmann S."/>
            <person name="Bunk B."/>
            <person name="Jeske O."/>
            <person name="Meyerdierks A."/>
            <person name="Storesund J.E."/>
            <person name="Kallscheuer N."/>
            <person name="Luecker S."/>
            <person name="Lage O.M."/>
            <person name="Pohl T."/>
            <person name="Merkel B.J."/>
            <person name="Hornburger P."/>
            <person name="Mueller R.-W."/>
            <person name="Bruemmer F."/>
            <person name="Labrenz M."/>
            <person name="Spormann A.M."/>
            <person name="Op den Camp H."/>
            <person name="Overmann J."/>
            <person name="Amann R."/>
            <person name="Jetten M.S.M."/>
            <person name="Mascher T."/>
            <person name="Medema M.H."/>
            <person name="Devos D.P."/>
            <person name="Kaster A.-K."/>
            <person name="Ovreas L."/>
            <person name="Rohde M."/>
            <person name="Galperin M.Y."/>
            <person name="Jogler C."/>
        </authorList>
    </citation>
    <scope>NUCLEOTIDE SEQUENCE [LARGE SCALE GENOMIC DNA]</scope>
    <source>
        <strain evidence="3 4">V144</strain>
    </source>
</reference>
<dbReference type="EMBL" id="CP037920">
    <property type="protein sequence ID" value="QDT96538.1"/>
    <property type="molecule type" value="Genomic_DNA"/>
</dbReference>
<keyword evidence="1" id="KW-0472">Membrane</keyword>
<dbReference type="Gene3D" id="3.30.700.10">
    <property type="entry name" value="Glycoprotein, Type 4 Pilin"/>
    <property type="match status" value="1"/>
</dbReference>
<dbReference type="PANTHER" id="PTHR30093:SF2">
    <property type="entry name" value="TYPE II SECRETION SYSTEM PROTEIN H"/>
    <property type="match status" value="1"/>
</dbReference>
<dbReference type="InterPro" id="IPR027558">
    <property type="entry name" value="Pre_pil_HX9DG_C"/>
</dbReference>
<keyword evidence="1" id="KW-0812">Transmembrane</keyword>
<feature type="transmembrane region" description="Helical" evidence="1">
    <location>
        <begin position="29"/>
        <end position="53"/>
    </location>
</feature>
<dbReference type="NCBIfam" id="TIGR04294">
    <property type="entry name" value="pre_pil_HX9DG"/>
    <property type="match status" value="1"/>
</dbReference>
<dbReference type="Pfam" id="PF07963">
    <property type="entry name" value="N_methyl"/>
    <property type="match status" value="1"/>
</dbReference>
<organism evidence="3 4">
    <name type="scientific">Gimesia aquarii</name>
    <dbReference type="NCBI Taxonomy" id="2527964"/>
    <lineage>
        <taxon>Bacteria</taxon>
        <taxon>Pseudomonadati</taxon>
        <taxon>Planctomycetota</taxon>
        <taxon>Planctomycetia</taxon>
        <taxon>Planctomycetales</taxon>
        <taxon>Planctomycetaceae</taxon>
        <taxon>Gimesia</taxon>
    </lineage>
</organism>
<dbReference type="AlphaFoldDB" id="A0A517VU51"/>
<sequence length="352" mass="38395">MPGTYQIHSQISHCARQHRLRNICCSRRGFTLIELLVVIAIIAILIALLLPAVQQAREAARRSDCRNRLKQIGLALHNYHETHSVFPPGTVMGSAFPQTGWCNFPASGSSVRNGPPWTVLILPFLDESNRYNLFVFEEPFTGFANHAPTGTHPHGSAANHTEFLKGNPKFQCPSDINSQAGANNSSYFGVNGGATGPASGRCSTQTDRWFFTNGILHTDSRIRMRDITDGSTNVFMVAESKYQLRPGSRTPADAHYGWASSDSSHQAPGEIPGVQVGARWQINYLDSDGSKTDTGYSNRGAMSGAFGSFHEGGCHVCMADGSVHFLSENMDLTTYRTLSDRDDGLPIGGFQK</sequence>
<proteinExistence type="predicted"/>
<protein>
    <submittedName>
        <fullName evidence="3">Putative major pilin subunit</fullName>
    </submittedName>
</protein>
<evidence type="ECO:0000259" key="2">
    <source>
        <dbReference type="Pfam" id="PF07596"/>
    </source>
</evidence>
<dbReference type="Proteomes" id="UP000318704">
    <property type="component" value="Chromosome"/>
</dbReference>
<dbReference type="InterPro" id="IPR012902">
    <property type="entry name" value="N_methyl_site"/>
</dbReference>